<keyword evidence="1" id="KW-0472">Membrane</keyword>
<keyword evidence="1" id="KW-0812">Transmembrane</keyword>
<feature type="transmembrane region" description="Helical" evidence="1">
    <location>
        <begin position="6"/>
        <end position="29"/>
    </location>
</feature>
<evidence type="ECO:0000313" key="2">
    <source>
        <dbReference type="EMBL" id="EMM73876.1"/>
    </source>
</evidence>
<sequence>MGFDTGYVPGLSTFLLIVYVLFVVNVCNFMDGLDSYLSSHFLLSVFAFPFLFQSQLPSVFFGSARASSVF</sequence>
<accession>M6G4K0</accession>
<organism evidence="2 3">
    <name type="scientific">Leptospira weilii str. 2006001855</name>
    <dbReference type="NCBI Taxonomy" id="996804"/>
    <lineage>
        <taxon>Bacteria</taxon>
        <taxon>Pseudomonadati</taxon>
        <taxon>Spirochaetota</taxon>
        <taxon>Spirochaetia</taxon>
        <taxon>Leptospirales</taxon>
        <taxon>Leptospiraceae</taxon>
        <taxon>Leptospira</taxon>
    </lineage>
</organism>
<evidence type="ECO:0000256" key="1">
    <source>
        <dbReference type="SAM" id="Phobius"/>
    </source>
</evidence>
<name>M6G4K0_9LEPT</name>
<dbReference type="GO" id="GO:0016740">
    <property type="term" value="F:transferase activity"/>
    <property type="evidence" value="ECO:0007669"/>
    <property type="project" value="UniProtKB-KW"/>
</dbReference>
<evidence type="ECO:0000313" key="3">
    <source>
        <dbReference type="Proteomes" id="UP000012101"/>
    </source>
</evidence>
<feature type="transmembrane region" description="Helical" evidence="1">
    <location>
        <begin position="41"/>
        <end position="61"/>
    </location>
</feature>
<dbReference type="Proteomes" id="UP000012101">
    <property type="component" value="Unassembled WGS sequence"/>
</dbReference>
<keyword evidence="1" id="KW-1133">Transmembrane helix</keyword>
<reference evidence="2 3" key="1">
    <citation type="submission" date="2013-01" db="EMBL/GenBank/DDBJ databases">
        <authorList>
            <person name="Harkins D.M."/>
            <person name="Durkin A.S."/>
            <person name="Brinkac L.M."/>
            <person name="Haft D.H."/>
            <person name="Selengut J.D."/>
            <person name="Sanka R."/>
            <person name="DePew J."/>
            <person name="Purushe J."/>
            <person name="Hospenthal D.R."/>
            <person name="Murray C.K."/>
            <person name="Pimentel G."/>
            <person name="Wasfy M."/>
            <person name="Vinetz J.M."/>
            <person name="Sutton G.G."/>
            <person name="Nierman W.C."/>
            <person name="Fouts D.E."/>
        </authorList>
    </citation>
    <scope>NUCLEOTIDE SEQUENCE [LARGE SCALE GENOMIC DNA]</scope>
    <source>
        <strain evidence="2 3">2006001855</strain>
    </source>
</reference>
<comment type="caution">
    <text evidence="2">The sequence shown here is derived from an EMBL/GenBank/DDBJ whole genome shotgun (WGS) entry which is preliminary data.</text>
</comment>
<dbReference type="EMBL" id="AFJM02000022">
    <property type="protein sequence ID" value="EMM73876.1"/>
    <property type="molecule type" value="Genomic_DNA"/>
</dbReference>
<protein>
    <submittedName>
        <fullName evidence="2">Glycosyltransferase, group 4 domain protein</fullName>
    </submittedName>
</protein>
<keyword evidence="2" id="KW-0808">Transferase</keyword>
<gene>
    <name evidence="2" type="ORF">LEP1GSC038_2206</name>
</gene>
<proteinExistence type="predicted"/>
<dbReference type="AlphaFoldDB" id="M6G4K0"/>